<name>A0ABU0J150_9HYPH</name>
<dbReference type="InterPro" id="IPR001917">
    <property type="entry name" value="Aminotrans_II_pyridoxalP_BS"/>
</dbReference>
<dbReference type="InterPro" id="IPR004839">
    <property type="entry name" value="Aminotransferase_I/II_large"/>
</dbReference>
<dbReference type="PROSITE" id="PS00599">
    <property type="entry name" value="AA_TRANSFER_CLASS_2"/>
    <property type="match status" value="1"/>
</dbReference>
<dbReference type="PANTHER" id="PTHR13693">
    <property type="entry name" value="CLASS II AMINOTRANSFERASE/8-AMINO-7-OXONONANOATE SYNTHASE"/>
    <property type="match status" value="1"/>
</dbReference>
<evidence type="ECO:0000256" key="3">
    <source>
        <dbReference type="ARBA" id="ARBA00022898"/>
    </source>
</evidence>
<evidence type="ECO:0000256" key="2">
    <source>
        <dbReference type="ARBA" id="ARBA00022679"/>
    </source>
</evidence>
<evidence type="ECO:0000259" key="5">
    <source>
        <dbReference type="Pfam" id="PF00155"/>
    </source>
</evidence>
<dbReference type="PANTHER" id="PTHR13693:SF3">
    <property type="entry name" value="LD36009P"/>
    <property type="match status" value="1"/>
</dbReference>
<evidence type="ECO:0000313" key="7">
    <source>
        <dbReference type="Proteomes" id="UP001242480"/>
    </source>
</evidence>
<reference evidence="6 7" key="1">
    <citation type="submission" date="2023-07" db="EMBL/GenBank/DDBJ databases">
        <title>Genomic Encyclopedia of Type Strains, Phase IV (KMG-IV): sequencing the most valuable type-strain genomes for metagenomic binning, comparative biology and taxonomic classification.</title>
        <authorList>
            <person name="Goeker M."/>
        </authorList>
    </citation>
    <scope>NUCLEOTIDE SEQUENCE [LARGE SCALE GENOMIC DNA]</scope>
    <source>
        <strain evidence="6 7">DSM 19619</strain>
    </source>
</reference>
<evidence type="ECO:0000256" key="4">
    <source>
        <dbReference type="RuleBase" id="RU003693"/>
    </source>
</evidence>
<dbReference type="InterPro" id="IPR015421">
    <property type="entry name" value="PyrdxlP-dep_Trfase_major"/>
</dbReference>
<dbReference type="GO" id="GO:0008710">
    <property type="term" value="F:8-amino-7-oxononanoate synthase activity"/>
    <property type="evidence" value="ECO:0007669"/>
    <property type="project" value="UniProtKB-EC"/>
</dbReference>
<dbReference type="Proteomes" id="UP001242480">
    <property type="component" value="Unassembled WGS sequence"/>
</dbReference>
<keyword evidence="7" id="KW-1185">Reference proteome</keyword>
<dbReference type="InterPro" id="IPR015424">
    <property type="entry name" value="PyrdxlP-dep_Trfase"/>
</dbReference>
<evidence type="ECO:0000313" key="6">
    <source>
        <dbReference type="EMBL" id="MDQ0467281.1"/>
    </source>
</evidence>
<evidence type="ECO:0000256" key="1">
    <source>
        <dbReference type="ARBA" id="ARBA00001933"/>
    </source>
</evidence>
<dbReference type="RefSeq" id="WP_307266670.1">
    <property type="nucleotide sequence ID" value="NZ_JAUSVX010000001.1"/>
</dbReference>
<comment type="cofactor">
    <cofactor evidence="1 4">
        <name>pyridoxal 5'-phosphate</name>
        <dbReference type="ChEBI" id="CHEBI:597326"/>
    </cofactor>
</comment>
<dbReference type="Gene3D" id="3.90.1150.10">
    <property type="entry name" value="Aspartate Aminotransferase, domain 1"/>
    <property type="match status" value="1"/>
</dbReference>
<keyword evidence="6" id="KW-0012">Acyltransferase</keyword>
<gene>
    <name evidence="6" type="ORF">QO011_000276</name>
</gene>
<protein>
    <submittedName>
        <fullName evidence="6">8-amino-7-oxononanoate synthase</fullName>
        <ecNumber evidence="6">2.3.1.47</ecNumber>
    </submittedName>
</protein>
<comment type="similarity">
    <text evidence="4">Belongs to the class-II pyridoxal-phosphate-dependent aminotransferase family.</text>
</comment>
<keyword evidence="2 6" id="KW-0808">Transferase</keyword>
<organism evidence="6 7">
    <name type="scientific">Labrys wisconsinensis</name>
    <dbReference type="NCBI Taxonomy" id="425677"/>
    <lineage>
        <taxon>Bacteria</taxon>
        <taxon>Pseudomonadati</taxon>
        <taxon>Pseudomonadota</taxon>
        <taxon>Alphaproteobacteria</taxon>
        <taxon>Hyphomicrobiales</taxon>
        <taxon>Xanthobacteraceae</taxon>
        <taxon>Labrys</taxon>
    </lineage>
</organism>
<dbReference type="InterPro" id="IPR050087">
    <property type="entry name" value="AON_synthase_class-II"/>
</dbReference>
<proteinExistence type="inferred from homology"/>
<sequence length="393" mass="40790">MFDRSTGGALTPLSVVIDQVLGPVRALIEGRPTLMFGTNSYLGLNFEESCVEAATEALRRFGAGSTASRVASGNQKLHVDLEKAVAALYGRSDAIVFSTGFMANLGAIGGLVREGDAIALDAHCHASIFDACRLSGAKVATFRHNDAADLQRVMAASGVAPARTLVVTEGVYSVLGDVADLPAIVAVTRGSGAVLLVDEAHSLGLYGAHARGVAEAQGVEDDVDVIVGTFSKSVGVVGGYCVTSDRAFRTLRFAARPYLYTASLPPPVVAAAHRAIDLIRDDASRRDKAWRNARAFHAGLVALGLPPSAPPGPVGAVRMPGIKPGLDMWRALLTAGVYVNMLIPPATPNGEVVLRYSVSAAHEPEDIETALAVIGRSARAVGIPLREPAPAGA</sequence>
<dbReference type="Pfam" id="PF00155">
    <property type="entry name" value="Aminotran_1_2"/>
    <property type="match status" value="1"/>
</dbReference>
<dbReference type="SUPFAM" id="SSF53383">
    <property type="entry name" value="PLP-dependent transferases"/>
    <property type="match status" value="1"/>
</dbReference>
<comment type="caution">
    <text evidence="6">The sequence shown here is derived from an EMBL/GenBank/DDBJ whole genome shotgun (WGS) entry which is preliminary data.</text>
</comment>
<feature type="domain" description="Aminotransferase class I/classII large" evidence="5">
    <location>
        <begin position="34"/>
        <end position="374"/>
    </location>
</feature>
<dbReference type="InterPro" id="IPR015422">
    <property type="entry name" value="PyrdxlP-dep_Trfase_small"/>
</dbReference>
<dbReference type="EMBL" id="JAUSVX010000001">
    <property type="protein sequence ID" value="MDQ0467281.1"/>
    <property type="molecule type" value="Genomic_DNA"/>
</dbReference>
<keyword evidence="3 4" id="KW-0663">Pyridoxal phosphate</keyword>
<dbReference type="EC" id="2.3.1.47" evidence="6"/>
<accession>A0ABU0J150</accession>
<dbReference type="Gene3D" id="3.40.640.10">
    <property type="entry name" value="Type I PLP-dependent aspartate aminotransferase-like (Major domain)"/>
    <property type="match status" value="1"/>
</dbReference>